<sequence length="153" mass="17284">MSEHLIWRRDDLVIDTDPNRLNIPLVHDVLAHSTWAGGIGIDTVRTSIANSLCFGMYRGSQQVGFARVVTDHATFGYLCDVFVVDGQRGHGLGRWLIESCNQHPTLLKLRRVMLTTSSAPWLYARCGFEAIARGDFVWHISRPDIYTKVEKAE</sequence>
<keyword evidence="2" id="KW-0012">Acyltransferase</keyword>
<proteinExistence type="predicted"/>
<dbReference type="PANTHER" id="PTHR43233">
    <property type="entry name" value="FAMILY N-ACETYLTRANSFERASE, PUTATIVE (AFU_ORTHOLOGUE AFUA_6G03350)-RELATED"/>
    <property type="match status" value="1"/>
</dbReference>
<evidence type="ECO:0000313" key="2">
    <source>
        <dbReference type="EMBL" id="MFJ3046444.1"/>
    </source>
</evidence>
<dbReference type="EC" id="2.3.-.-" evidence="2"/>
<reference evidence="2 3" key="1">
    <citation type="submission" date="2024-10" db="EMBL/GenBank/DDBJ databases">
        <title>The Natural Products Discovery Center: Release of the First 8490 Sequenced Strains for Exploring Actinobacteria Biosynthetic Diversity.</title>
        <authorList>
            <person name="Kalkreuter E."/>
            <person name="Kautsar S.A."/>
            <person name="Yang D."/>
            <person name="Bader C.D."/>
            <person name="Teijaro C.N."/>
            <person name="Fluegel L."/>
            <person name="Davis C.M."/>
            <person name="Simpson J.R."/>
            <person name="Lauterbach L."/>
            <person name="Steele A.D."/>
            <person name="Gui C."/>
            <person name="Meng S."/>
            <person name="Li G."/>
            <person name="Viehrig K."/>
            <person name="Ye F."/>
            <person name="Su P."/>
            <person name="Kiefer A.F."/>
            <person name="Nichols A."/>
            <person name="Cepeda A.J."/>
            <person name="Yan W."/>
            <person name="Fan B."/>
            <person name="Jiang Y."/>
            <person name="Adhikari A."/>
            <person name="Zheng C.-J."/>
            <person name="Schuster L."/>
            <person name="Cowan T.M."/>
            <person name="Smanski M.J."/>
            <person name="Chevrette M.G."/>
            <person name="De Carvalho L.P.S."/>
            <person name="Shen B."/>
        </authorList>
    </citation>
    <scope>NUCLEOTIDE SEQUENCE [LARGE SCALE GENOMIC DNA]</scope>
    <source>
        <strain evidence="2 3">NPDC087045</strain>
    </source>
</reference>
<dbReference type="Gene3D" id="3.40.630.30">
    <property type="match status" value="1"/>
</dbReference>
<protein>
    <submittedName>
        <fullName evidence="2">GNAT family N-acetyltransferase</fullName>
        <ecNumber evidence="2">2.3.-.-</ecNumber>
    </submittedName>
</protein>
<dbReference type="InterPro" id="IPR053144">
    <property type="entry name" value="Acetyltransferase_Butenolide"/>
</dbReference>
<comment type="caution">
    <text evidence="2">The sequence shown here is derived from an EMBL/GenBank/DDBJ whole genome shotgun (WGS) entry which is preliminary data.</text>
</comment>
<dbReference type="GO" id="GO:0016746">
    <property type="term" value="F:acyltransferase activity"/>
    <property type="evidence" value="ECO:0007669"/>
    <property type="project" value="UniProtKB-KW"/>
</dbReference>
<organism evidence="2 3">
    <name type="scientific">Herbaspirillum chlorophenolicum</name>
    <dbReference type="NCBI Taxonomy" id="211589"/>
    <lineage>
        <taxon>Bacteria</taxon>
        <taxon>Pseudomonadati</taxon>
        <taxon>Pseudomonadota</taxon>
        <taxon>Betaproteobacteria</taxon>
        <taxon>Burkholderiales</taxon>
        <taxon>Oxalobacteraceae</taxon>
        <taxon>Herbaspirillum</taxon>
    </lineage>
</organism>
<dbReference type="PROSITE" id="PS51186">
    <property type="entry name" value="GNAT"/>
    <property type="match status" value="1"/>
</dbReference>
<dbReference type="InterPro" id="IPR000182">
    <property type="entry name" value="GNAT_dom"/>
</dbReference>
<dbReference type="PANTHER" id="PTHR43233:SF1">
    <property type="entry name" value="FAMILY N-ACETYLTRANSFERASE, PUTATIVE (AFU_ORTHOLOGUE AFUA_6G03350)-RELATED"/>
    <property type="match status" value="1"/>
</dbReference>
<accession>A0ABW8EZI6</accession>
<dbReference type="CDD" id="cd04301">
    <property type="entry name" value="NAT_SF"/>
    <property type="match status" value="1"/>
</dbReference>
<keyword evidence="2" id="KW-0808">Transferase</keyword>
<gene>
    <name evidence="2" type="ORF">ACIPEN_11465</name>
</gene>
<dbReference type="RefSeq" id="WP_402700523.1">
    <property type="nucleotide sequence ID" value="NZ_JBIUZV010000005.1"/>
</dbReference>
<evidence type="ECO:0000313" key="3">
    <source>
        <dbReference type="Proteomes" id="UP001617427"/>
    </source>
</evidence>
<name>A0ABW8EZI6_9BURK</name>
<evidence type="ECO:0000259" key="1">
    <source>
        <dbReference type="PROSITE" id="PS51186"/>
    </source>
</evidence>
<dbReference type="Pfam" id="PF13508">
    <property type="entry name" value="Acetyltransf_7"/>
    <property type="match status" value="1"/>
</dbReference>
<dbReference type="Proteomes" id="UP001617427">
    <property type="component" value="Unassembled WGS sequence"/>
</dbReference>
<feature type="domain" description="N-acetyltransferase" evidence="1">
    <location>
        <begin position="14"/>
        <end position="152"/>
    </location>
</feature>
<dbReference type="SUPFAM" id="SSF55729">
    <property type="entry name" value="Acyl-CoA N-acyltransferases (Nat)"/>
    <property type="match status" value="1"/>
</dbReference>
<dbReference type="EMBL" id="JBIUZV010000005">
    <property type="protein sequence ID" value="MFJ3046444.1"/>
    <property type="molecule type" value="Genomic_DNA"/>
</dbReference>
<dbReference type="InterPro" id="IPR016181">
    <property type="entry name" value="Acyl_CoA_acyltransferase"/>
</dbReference>
<keyword evidence="3" id="KW-1185">Reference proteome</keyword>